<dbReference type="SUPFAM" id="SSF52833">
    <property type="entry name" value="Thioredoxin-like"/>
    <property type="match status" value="1"/>
</dbReference>
<dbReference type="SFLD" id="SFLDG01148">
    <property type="entry name" value="Xi_(cytGST)"/>
    <property type="match status" value="1"/>
</dbReference>
<evidence type="ECO:0000313" key="2">
    <source>
        <dbReference type="EMBL" id="CDR46930.1"/>
    </source>
</evidence>
<dbReference type="OrthoDB" id="2309723at2759"/>
<dbReference type="PROSITE" id="PS50405">
    <property type="entry name" value="GST_CTER"/>
    <property type="match status" value="1"/>
</dbReference>
<dbReference type="CDD" id="cd03190">
    <property type="entry name" value="GST_C_Omega_like"/>
    <property type="match status" value="1"/>
</dbReference>
<dbReference type="PANTHER" id="PTHR32419">
    <property type="entry name" value="GLUTATHIONYL-HYDROQUINONE REDUCTASE"/>
    <property type="match status" value="1"/>
</dbReference>
<evidence type="ECO:0000259" key="1">
    <source>
        <dbReference type="PROSITE" id="PS50405"/>
    </source>
</evidence>
<dbReference type="PANTHER" id="PTHR32419:SF6">
    <property type="entry name" value="GLUTATHIONE S-TRANSFERASE OMEGA-LIKE 1-RELATED"/>
    <property type="match status" value="1"/>
</dbReference>
<dbReference type="FunFam" id="3.40.30.10:FF:000162">
    <property type="entry name" value="Glutathione S-transferase Gst3"/>
    <property type="match status" value="1"/>
</dbReference>
<dbReference type="Gene3D" id="3.40.30.10">
    <property type="entry name" value="Glutaredoxin"/>
    <property type="match status" value="1"/>
</dbReference>
<dbReference type="EMBL" id="LK052948">
    <property type="protein sequence ID" value="CDR46930.1"/>
    <property type="molecule type" value="Genomic_DNA"/>
</dbReference>
<accession>A0A061BC45</accession>
<dbReference type="AlphaFoldDB" id="A0A061BC45"/>
<protein>
    <submittedName>
        <fullName evidence="2">RHTO0S13e03620g1_1</fullName>
    </submittedName>
</protein>
<dbReference type="Gene3D" id="1.20.1050.10">
    <property type="match status" value="1"/>
</dbReference>
<dbReference type="InterPro" id="IPR047047">
    <property type="entry name" value="GST_Omega-like_C"/>
</dbReference>
<feature type="domain" description="GST C-terminal" evidence="1">
    <location>
        <begin position="279"/>
        <end position="416"/>
    </location>
</feature>
<dbReference type="SFLD" id="SFLDG01206">
    <property type="entry name" value="Xi.1"/>
    <property type="match status" value="1"/>
</dbReference>
<dbReference type="SUPFAM" id="SSF47616">
    <property type="entry name" value="GST C-terminal domain-like"/>
    <property type="match status" value="1"/>
</dbReference>
<dbReference type="InterPro" id="IPR040079">
    <property type="entry name" value="Glutathione_S-Trfase"/>
</dbReference>
<organism evidence="2">
    <name type="scientific">Rhodotorula toruloides</name>
    <name type="common">Yeast</name>
    <name type="synonym">Rhodosporidium toruloides</name>
    <dbReference type="NCBI Taxonomy" id="5286"/>
    <lineage>
        <taxon>Eukaryota</taxon>
        <taxon>Fungi</taxon>
        <taxon>Dikarya</taxon>
        <taxon>Basidiomycota</taxon>
        <taxon>Pucciniomycotina</taxon>
        <taxon>Microbotryomycetes</taxon>
        <taxon>Sporidiobolales</taxon>
        <taxon>Sporidiobolaceae</taxon>
        <taxon>Rhodotorula</taxon>
    </lineage>
</organism>
<dbReference type="Pfam" id="PF13410">
    <property type="entry name" value="GST_C_2"/>
    <property type="match status" value="1"/>
</dbReference>
<sequence>MSAGCLRRGRDDQHLASLDPLDSLSLRVCMLTRTCTSLYSSATTTARRSLARTPLVRSPSSPLPSVIASRFSATPLIFQHTSRTLTTHSRSLAPMAGEHGAHEGESKAAAGNKQDITAWASKDGQFRRQVSTFRDKIEVGGKYPPEEGRYMLYVSLACPWAHRTLIVRKLKGLEKFIDVAVVHAHMGALGWSFYPPVRDQDGGWPKTQGEVGEPDGLAEVTGDPLYKSKFLRELYFRVDPDYSGRFTVPVLWDKKTESIVNNESSEIIRFMNSEFNSLLDEEHAKVDLYPEALRSEIDDQNKWVYDTVNNGVYRSGFATTQQAYEDNVVPLFKSLDRLEKMLEGKQFIAGDQLTEADVRLYTTIIRFDPVYYSHFKTNIGTIRHRYPNLNAWQKRLYWQNDAFKSTTNFDHIKRHYFESHPQINPTRVVPVGPQPHIEHL</sequence>
<dbReference type="InterPro" id="IPR010987">
    <property type="entry name" value="Glutathione-S-Trfase_C-like"/>
</dbReference>
<dbReference type="InterPro" id="IPR036282">
    <property type="entry name" value="Glutathione-S-Trfase_C_sf"/>
</dbReference>
<dbReference type="Pfam" id="PF13409">
    <property type="entry name" value="GST_N_2"/>
    <property type="match status" value="1"/>
</dbReference>
<proteinExistence type="predicted"/>
<name>A0A061BC45_RHOTO</name>
<dbReference type="SFLD" id="SFLDS00019">
    <property type="entry name" value="Glutathione_Transferase_(cytos"/>
    <property type="match status" value="1"/>
</dbReference>
<reference evidence="2" key="1">
    <citation type="journal article" date="2014" name="Genome Announc.">
        <title>Draft genome sequence of Rhodosporidium toruloides CECT1137, an oleaginous yeast of biotechnological interest.</title>
        <authorList>
            <person name="Morin N."/>
            <person name="Calcas X."/>
            <person name="Devillers H."/>
            <person name="Durrens P."/>
            <person name="Sherman D.J."/>
            <person name="Nicaud J.-M."/>
            <person name="Neuveglise C."/>
        </authorList>
    </citation>
    <scope>NUCLEOTIDE SEQUENCE</scope>
    <source>
        <strain evidence="2">CECT1137</strain>
    </source>
</reference>
<gene>
    <name evidence="2" type="ORF">RHTO0S_13e03620g</name>
</gene>
<dbReference type="InterPro" id="IPR036249">
    <property type="entry name" value="Thioredoxin-like_sf"/>
</dbReference>
<dbReference type="InterPro" id="IPR016639">
    <property type="entry name" value="GST_Omega/GSH"/>
</dbReference>
<dbReference type="InterPro" id="IPR004045">
    <property type="entry name" value="Glutathione_S-Trfase_N"/>
</dbReference>
<dbReference type="GO" id="GO:0005737">
    <property type="term" value="C:cytoplasm"/>
    <property type="evidence" value="ECO:0007669"/>
    <property type="project" value="TreeGrafter"/>
</dbReference>
<dbReference type="GO" id="GO:0004364">
    <property type="term" value="F:glutathione transferase activity"/>
    <property type="evidence" value="ECO:0007669"/>
    <property type="project" value="InterPro"/>
</dbReference>